<accession>A0A1Y2DQQ5</accession>
<organism evidence="1 2">
    <name type="scientific">Pseudomassariella vexata</name>
    <dbReference type="NCBI Taxonomy" id="1141098"/>
    <lineage>
        <taxon>Eukaryota</taxon>
        <taxon>Fungi</taxon>
        <taxon>Dikarya</taxon>
        <taxon>Ascomycota</taxon>
        <taxon>Pezizomycotina</taxon>
        <taxon>Sordariomycetes</taxon>
        <taxon>Xylariomycetidae</taxon>
        <taxon>Amphisphaeriales</taxon>
        <taxon>Pseudomassariaceae</taxon>
        <taxon>Pseudomassariella</taxon>
    </lineage>
</organism>
<dbReference type="Proteomes" id="UP000193689">
    <property type="component" value="Unassembled WGS sequence"/>
</dbReference>
<comment type="caution">
    <text evidence="1">The sequence shown here is derived from an EMBL/GenBank/DDBJ whole genome shotgun (WGS) entry which is preliminary data.</text>
</comment>
<gene>
    <name evidence="1" type="ORF">BCR38DRAFT_440750</name>
</gene>
<proteinExistence type="predicted"/>
<dbReference type="InParanoid" id="A0A1Y2DQQ5"/>
<dbReference type="RefSeq" id="XP_040713709.1">
    <property type="nucleotide sequence ID" value="XM_040860728.1"/>
</dbReference>
<dbReference type="GeneID" id="63776940"/>
<dbReference type="AlphaFoldDB" id="A0A1Y2DQQ5"/>
<sequence>MFVSRFQPIFQIIQALFEFPVTLQITTSNMKFISILVAAVAPLLVLGNPMAAANAGVLSASVPRAETEACSASCEWCVGGICLTKKDVMMPRAETQACAESCEWCVGGLCLTKKDVLTLRAETQACAESCEWCVGGLCLTKKL</sequence>
<reference evidence="1 2" key="1">
    <citation type="submission" date="2016-07" db="EMBL/GenBank/DDBJ databases">
        <title>Pervasive Adenine N6-methylation of Active Genes in Fungi.</title>
        <authorList>
            <consortium name="DOE Joint Genome Institute"/>
            <person name="Mondo S.J."/>
            <person name="Dannebaum R.O."/>
            <person name="Kuo R.C."/>
            <person name="Labutti K."/>
            <person name="Haridas S."/>
            <person name="Kuo A."/>
            <person name="Salamov A."/>
            <person name="Ahrendt S.R."/>
            <person name="Lipzen A."/>
            <person name="Sullivan W."/>
            <person name="Andreopoulos W.B."/>
            <person name="Clum A."/>
            <person name="Lindquist E."/>
            <person name="Daum C."/>
            <person name="Ramamoorthy G.K."/>
            <person name="Gryganskyi A."/>
            <person name="Culley D."/>
            <person name="Magnuson J.K."/>
            <person name="James T.Y."/>
            <person name="O'Malley M.A."/>
            <person name="Stajich J.E."/>
            <person name="Spatafora J.W."/>
            <person name="Visel A."/>
            <person name="Grigoriev I.V."/>
        </authorList>
    </citation>
    <scope>NUCLEOTIDE SEQUENCE [LARGE SCALE GENOMIC DNA]</scope>
    <source>
        <strain evidence="1 2">CBS 129021</strain>
    </source>
</reference>
<dbReference type="EMBL" id="MCFJ01000010">
    <property type="protein sequence ID" value="ORY61632.1"/>
    <property type="molecule type" value="Genomic_DNA"/>
</dbReference>
<name>A0A1Y2DQQ5_9PEZI</name>
<keyword evidence="2" id="KW-1185">Reference proteome</keyword>
<evidence type="ECO:0000313" key="2">
    <source>
        <dbReference type="Proteomes" id="UP000193689"/>
    </source>
</evidence>
<evidence type="ECO:0000313" key="1">
    <source>
        <dbReference type="EMBL" id="ORY61632.1"/>
    </source>
</evidence>
<protein>
    <submittedName>
        <fullName evidence="1">Uncharacterized protein</fullName>
    </submittedName>
</protein>